<dbReference type="Pfam" id="PF20341">
    <property type="entry name" value="DUF6636"/>
    <property type="match status" value="1"/>
</dbReference>
<gene>
    <name evidence="2" type="ORF">ACFQ4E_17610</name>
</gene>
<reference evidence="3" key="1">
    <citation type="journal article" date="2019" name="Int. J. Syst. Evol. Microbiol.">
        <title>The Global Catalogue of Microorganisms (GCM) 10K type strain sequencing project: providing services to taxonomists for standard genome sequencing and annotation.</title>
        <authorList>
            <consortium name="The Broad Institute Genomics Platform"/>
            <consortium name="The Broad Institute Genome Sequencing Center for Infectious Disease"/>
            <person name="Wu L."/>
            <person name="Ma J."/>
        </authorList>
    </citation>
    <scope>NUCLEOTIDE SEQUENCE [LARGE SCALE GENOMIC DNA]</scope>
    <source>
        <strain evidence="3">CCUG 62953</strain>
    </source>
</reference>
<feature type="signal peptide" evidence="1">
    <location>
        <begin position="1"/>
        <end position="20"/>
    </location>
</feature>
<feature type="chain" id="PRO_5046361541" evidence="1">
    <location>
        <begin position="21"/>
        <end position="137"/>
    </location>
</feature>
<protein>
    <submittedName>
        <fullName evidence="2">DUF6636 domain-containing protein</fullName>
    </submittedName>
</protein>
<dbReference type="RefSeq" id="WP_386805838.1">
    <property type="nucleotide sequence ID" value="NZ_JBHTMU010000043.1"/>
</dbReference>
<dbReference type="Proteomes" id="UP001597135">
    <property type="component" value="Unassembled WGS sequence"/>
</dbReference>
<dbReference type="InterPro" id="IPR046576">
    <property type="entry name" value="DUF6636"/>
</dbReference>
<accession>A0ABW3ZN66</accession>
<evidence type="ECO:0000313" key="3">
    <source>
        <dbReference type="Proteomes" id="UP001597135"/>
    </source>
</evidence>
<organism evidence="2 3">
    <name type="scientific">Litorisediminicola beolgyonensis</name>
    <dbReference type="NCBI Taxonomy" id="1173614"/>
    <lineage>
        <taxon>Bacteria</taxon>
        <taxon>Pseudomonadati</taxon>
        <taxon>Pseudomonadota</taxon>
        <taxon>Alphaproteobacteria</taxon>
        <taxon>Rhodobacterales</taxon>
        <taxon>Paracoccaceae</taxon>
        <taxon>Litorisediminicola</taxon>
    </lineage>
</organism>
<sequence>MVFRVSALCGLLLSALPAAADVFTFETPSGNIDCVVGVGGDSSDITCTIYERSGPPARPRPGSCRGTWGHSFEMFSRGAVRMICDGPLRNGSAQEIAPYGVTGAPGGFECTSERTGLTCRNEDGHGFFLSRRAQRVF</sequence>
<evidence type="ECO:0000313" key="2">
    <source>
        <dbReference type="EMBL" id="MFD1344252.1"/>
    </source>
</evidence>
<proteinExistence type="predicted"/>
<dbReference type="EMBL" id="JBHTMU010000043">
    <property type="protein sequence ID" value="MFD1344252.1"/>
    <property type="molecule type" value="Genomic_DNA"/>
</dbReference>
<keyword evidence="1" id="KW-0732">Signal</keyword>
<keyword evidence="3" id="KW-1185">Reference proteome</keyword>
<evidence type="ECO:0000256" key="1">
    <source>
        <dbReference type="SAM" id="SignalP"/>
    </source>
</evidence>
<comment type="caution">
    <text evidence="2">The sequence shown here is derived from an EMBL/GenBank/DDBJ whole genome shotgun (WGS) entry which is preliminary data.</text>
</comment>
<name>A0ABW3ZN66_9RHOB</name>